<gene>
    <name evidence="1" type="ORF">P5673_007098</name>
</gene>
<sequence>MEICDVDEQAIVKGPRLTALAKAGNSNTLRYGDRRPRESVRDRARGNLNFSEALVSSFLLATWNLNLVYSPRPVDAFPRNYHSQERLVLPEVNCLDRAICAFAFLLVLKRAERKI</sequence>
<keyword evidence="2" id="KW-1185">Reference proteome</keyword>
<evidence type="ECO:0000313" key="1">
    <source>
        <dbReference type="EMBL" id="KAK2568984.1"/>
    </source>
</evidence>
<name>A0AAD9VC76_ACRCE</name>
<protein>
    <submittedName>
        <fullName evidence="1">Uncharacterized protein</fullName>
    </submittedName>
</protein>
<accession>A0AAD9VC76</accession>
<proteinExistence type="predicted"/>
<reference evidence="1" key="1">
    <citation type="journal article" date="2023" name="G3 (Bethesda)">
        <title>Whole genome assembly and annotation of the endangered Caribbean coral Acropora cervicornis.</title>
        <authorList>
            <person name="Selwyn J.D."/>
            <person name="Vollmer S.V."/>
        </authorList>
    </citation>
    <scope>NUCLEOTIDE SEQUENCE</scope>
    <source>
        <strain evidence="1">K2</strain>
    </source>
</reference>
<organism evidence="1 2">
    <name type="scientific">Acropora cervicornis</name>
    <name type="common">Staghorn coral</name>
    <dbReference type="NCBI Taxonomy" id="6130"/>
    <lineage>
        <taxon>Eukaryota</taxon>
        <taxon>Metazoa</taxon>
        <taxon>Cnidaria</taxon>
        <taxon>Anthozoa</taxon>
        <taxon>Hexacorallia</taxon>
        <taxon>Scleractinia</taxon>
        <taxon>Astrocoeniina</taxon>
        <taxon>Acroporidae</taxon>
        <taxon>Acropora</taxon>
    </lineage>
</organism>
<dbReference type="AlphaFoldDB" id="A0AAD9VC76"/>
<evidence type="ECO:0000313" key="2">
    <source>
        <dbReference type="Proteomes" id="UP001249851"/>
    </source>
</evidence>
<dbReference type="EMBL" id="JARQWQ010000011">
    <property type="protein sequence ID" value="KAK2568984.1"/>
    <property type="molecule type" value="Genomic_DNA"/>
</dbReference>
<dbReference type="Proteomes" id="UP001249851">
    <property type="component" value="Unassembled WGS sequence"/>
</dbReference>
<reference evidence="1" key="2">
    <citation type="journal article" date="2023" name="Science">
        <title>Genomic signatures of disease resistance in endangered staghorn corals.</title>
        <authorList>
            <person name="Vollmer S.V."/>
            <person name="Selwyn J.D."/>
            <person name="Despard B.A."/>
            <person name="Roesel C.L."/>
        </authorList>
    </citation>
    <scope>NUCLEOTIDE SEQUENCE</scope>
    <source>
        <strain evidence="1">K2</strain>
    </source>
</reference>
<comment type="caution">
    <text evidence="1">The sequence shown here is derived from an EMBL/GenBank/DDBJ whole genome shotgun (WGS) entry which is preliminary data.</text>
</comment>